<dbReference type="OrthoDB" id="8068875at2759"/>
<feature type="active site" description="Glycyl thioester intermediate" evidence="9 10">
    <location>
        <position position="809"/>
    </location>
</feature>
<protein>
    <recommendedName>
        <fullName evidence="8">E3 ubiquitin-protein ligase</fullName>
        <ecNumber evidence="8">2.3.2.26</ecNumber>
    </recommendedName>
</protein>
<evidence type="ECO:0000256" key="6">
    <source>
        <dbReference type="ARBA" id="ARBA00022737"/>
    </source>
</evidence>
<comment type="pathway">
    <text evidence="3 8">Protein modification; protein ubiquitination.</text>
</comment>
<dbReference type="Gene3D" id="2.60.40.150">
    <property type="entry name" value="C2 domain"/>
    <property type="match status" value="1"/>
</dbReference>
<comment type="subcellular location">
    <subcellularLocation>
        <location evidence="2">Cytoplasm</location>
    </subcellularLocation>
</comment>
<dbReference type="FunFam" id="2.20.70.10:FF:000011">
    <property type="entry name" value="E3 ubiquitin-protein ligase"/>
    <property type="match status" value="1"/>
</dbReference>
<sequence>MSAAPSTQKKIRITVVAADGLSKREVFRLPDPFAVITVDAEQTHTTSVIKKTLNPYWNESFDITVKDSSVIAVQIFDQKKFKRRDQGFLGVVNVRVADVIDLELGGHEMLTLDLKKSNDNLVVHGKLIIYLSTNVSQPISNPSVPQSDSTPVNNGSSANLAAAGSGDLSRTPSHTTSSAADASPLMTMPTPNVTPAVSLPSPETQAPPAPATTRPVSSGGANPPPSIQAQSPTTSASANAQAASTNNAQMRNFNPHEDQYGPLPGGWERRIDPLGRTYYVDHNTRSTTWNRPSASQTVNTHAQDGETNAARDQHNRRILADDMLEANNSGNVTRGPSTAPPANTAAAALAASNNVTTSGAGPLPAGWEERYTPEGRPYYVDHNTRTTTWVDPRRQTVIRVMGPNGQNTALQPQTISQLGPLPSGWEMRLTSTARVYFVDHNTKTTTWDDPRLPSTLDSNVPQYKRDFRRKLIYFRSQPAMRAQPGNCQIKIRRNHIFEDSYAEIMRQTPNDLKKRLMIKFDGEDGLDYGGLSREFFFLLSHEMFNPFYCLFEYSAHDNYTLQINPASGVNPEHLNYFKFIGRCLGLGIFHRRFLDAYFITAFYKMILKKKVTLADLESVDAELHRGLTWMLDNDITDVIDETFTTTEERFGEMVTVELKPGGGDVPVTEDNKKEYVNCVVEYRISKRVKEQFDAFMSGFSELIPQDLVNVFDERELELLIGGMSEIDVDDWSKFTDYRGYEVNDEVVQWFWKCVRSWPPERKSRLLQFATGTSRIPVNGFKDLQGSDGPRRFTIEKSGDPSQLPKSHTCFNRIDLPPYKDYNTLEQKLTLAVEETVGFGQE</sequence>
<dbReference type="FunFam" id="2.60.40.150:FF:000074">
    <property type="entry name" value="E3 ubiquitin-protein ligase"/>
    <property type="match status" value="1"/>
</dbReference>
<dbReference type="SUPFAM" id="SSF49562">
    <property type="entry name" value="C2 domain (Calcium/lipid-binding domain, CaLB)"/>
    <property type="match status" value="1"/>
</dbReference>
<dbReference type="InterPro" id="IPR036020">
    <property type="entry name" value="WW_dom_sf"/>
</dbReference>
<keyword evidence="4" id="KW-0963">Cytoplasm</keyword>
<dbReference type="Gene3D" id="3.30.2410.10">
    <property type="entry name" value="Hect, E3 ligase catalytic domain"/>
    <property type="match status" value="1"/>
</dbReference>
<dbReference type="Gene3D" id="2.20.70.10">
    <property type="match status" value="2"/>
</dbReference>
<dbReference type="InterPro" id="IPR001202">
    <property type="entry name" value="WW_dom"/>
</dbReference>
<dbReference type="CDD" id="cd00201">
    <property type="entry name" value="WW"/>
    <property type="match status" value="3"/>
</dbReference>
<dbReference type="PROSITE" id="PS50237">
    <property type="entry name" value="HECT"/>
    <property type="match status" value="1"/>
</dbReference>
<dbReference type="PROSITE" id="PS50004">
    <property type="entry name" value="C2"/>
    <property type="match status" value="1"/>
</dbReference>
<feature type="compositionally biased region" description="Polar residues" evidence="11">
    <location>
        <begin position="139"/>
        <end position="152"/>
    </location>
</feature>
<evidence type="ECO:0000259" key="14">
    <source>
        <dbReference type="PROSITE" id="PS50237"/>
    </source>
</evidence>
<evidence type="ECO:0000256" key="11">
    <source>
        <dbReference type="SAM" id="MobiDB-lite"/>
    </source>
</evidence>
<evidence type="ECO:0000256" key="10">
    <source>
        <dbReference type="PROSITE-ProRule" id="PRU00104"/>
    </source>
</evidence>
<dbReference type="UniPathway" id="UPA00143"/>
<dbReference type="EMBL" id="RWJN01000357">
    <property type="protein sequence ID" value="TCD62620.1"/>
    <property type="molecule type" value="Genomic_DNA"/>
</dbReference>
<feature type="compositionally biased region" description="Polar residues" evidence="11">
    <location>
        <begin position="168"/>
        <end position="180"/>
    </location>
</feature>
<dbReference type="Pfam" id="PF00632">
    <property type="entry name" value="HECT"/>
    <property type="match status" value="1"/>
</dbReference>
<dbReference type="InterPro" id="IPR035892">
    <property type="entry name" value="C2_domain_sf"/>
</dbReference>
<evidence type="ECO:0000259" key="13">
    <source>
        <dbReference type="PROSITE" id="PS50020"/>
    </source>
</evidence>
<evidence type="ECO:0000256" key="7">
    <source>
        <dbReference type="ARBA" id="ARBA00022786"/>
    </source>
</evidence>
<accession>A0A4R0R5A9</accession>
<dbReference type="PANTHER" id="PTHR11254">
    <property type="entry name" value="HECT DOMAIN UBIQUITIN-PROTEIN LIGASE"/>
    <property type="match status" value="1"/>
</dbReference>
<feature type="domain" description="WW" evidence="13">
    <location>
        <begin position="361"/>
        <end position="394"/>
    </location>
</feature>
<dbReference type="PIRSF" id="PIRSF001569">
    <property type="entry name" value="E3_ub_ligase_SMURF1"/>
    <property type="match status" value="1"/>
</dbReference>
<dbReference type="GO" id="GO:0072666">
    <property type="term" value="P:establishment of protein localization to vacuole"/>
    <property type="evidence" value="ECO:0007669"/>
    <property type="project" value="UniProtKB-ARBA"/>
</dbReference>
<dbReference type="SMART" id="SM00239">
    <property type="entry name" value="C2"/>
    <property type="match status" value="1"/>
</dbReference>
<dbReference type="AlphaFoldDB" id="A0A4R0R5A9"/>
<gene>
    <name evidence="15" type="ORF">EIP91_006634</name>
</gene>
<dbReference type="GO" id="GO:0007034">
    <property type="term" value="P:vacuolar transport"/>
    <property type="evidence" value="ECO:0007669"/>
    <property type="project" value="UniProtKB-ARBA"/>
</dbReference>
<dbReference type="GO" id="GO:0006511">
    <property type="term" value="P:ubiquitin-dependent protein catabolic process"/>
    <property type="evidence" value="ECO:0007669"/>
    <property type="project" value="InterPro"/>
</dbReference>
<dbReference type="FunFam" id="2.20.70.10:FF:000017">
    <property type="entry name" value="E3 ubiquitin-protein ligase"/>
    <property type="match status" value="1"/>
</dbReference>
<dbReference type="PANTHER" id="PTHR11254:SF440">
    <property type="entry name" value="E3 UBIQUITIN-PROTEIN LIGASE NEDD-4"/>
    <property type="match status" value="1"/>
</dbReference>
<dbReference type="STRING" id="92696.A0A4R0R5A9"/>
<dbReference type="Proteomes" id="UP000292702">
    <property type="component" value="Unassembled WGS sequence"/>
</dbReference>
<dbReference type="SUPFAM" id="SSF51045">
    <property type="entry name" value="WW domain"/>
    <property type="match status" value="3"/>
</dbReference>
<feature type="compositionally biased region" description="Low complexity" evidence="11">
    <location>
        <begin position="153"/>
        <end position="166"/>
    </location>
</feature>
<proteinExistence type="predicted"/>
<dbReference type="InterPro" id="IPR000569">
    <property type="entry name" value="HECT_dom"/>
</dbReference>
<keyword evidence="6" id="KW-0677">Repeat</keyword>
<feature type="compositionally biased region" description="Polar residues" evidence="11">
    <location>
        <begin position="285"/>
        <end position="306"/>
    </location>
</feature>
<evidence type="ECO:0000313" key="15">
    <source>
        <dbReference type="EMBL" id="TCD62620.1"/>
    </source>
</evidence>
<dbReference type="InterPro" id="IPR035983">
    <property type="entry name" value="Hect_E3_ubiquitin_ligase"/>
</dbReference>
<feature type="region of interest" description="Disordered" evidence="11">
    <location>
        <begin position="139"/>
        <end position="266"/>
    </location>
</feature>
<dbReference type="GO" id="GO:0016567">
    <property type="term" value="P:protein ubiquitination"/>
    <property type="evidence" value="ECO:0007669"/>
    <property type="project" value="UniProtKB-UniPathway"/>
</dbReference>
<dbReference type="Pfam" id="PF00397">
    <property type="entry name" value="WW"/>
    <property type="match status" value="3"/>
</dbReference>
<dbReference type="FunFam" id="3.90.1750.10:FF:000005">
    <property type="entry name" value="E3 ubiquitin-protein ligase"/>
    <property type="match status" value="1"/>
</dbReference>
<feature type="domain" description="WW" evidence="13">
    <location>
        <begin position="261"/>
        <end position="294"/>
    </location>
</feature>
<evidence type="ECO:0000256" key="4">
    <source>
        <dbReference type="ARBA" id="ARBA00022490"/>
    </source>
</evidence>
<keyword evidence="16" id="KW-1185">Reference proteome</keyword>
<dbReference type="PROSITE" id="PS50020">
    <property type="entry name" value="WW_DOMAIN_2"/>
    <property type="match status" value="3"/>
</dbReference>
<dbReference type="CDD" id="cd00078">
    <property type="entry name" value="HECTc"/>
    <property type="match status" value="1"/>
</dbReference>
<dbReference type="Gene3D" id="3.90.1750.10">
    <property type="entry name" value="Hect, E3 ligase catalytic domains"/>
    <property type="match status" value="1"/>
</dbReference>
<evidence type="ECO:0000313" key="16">
    <source>
        <dbReference type="Proteomes" id="UP000292702"/>
    </source>
</evidence>
<feature type="domain" description="C2" evidence="12">
    <location>
        <begin position="1"/>
        <end position="112"/>
    </location>
</feature>
<evidence type="ECO:0000256" key="8">
    <source>
        <dbReference type="PIRNR" id="PIRNR001569"/>
    </source>
</evidence>
<dbReference type="GO" id="GO:0005737">
    <property type="term" value="C:cytoplasm"/>
    <property type="evidence" value="ECO:0007669"/>
    <property type="project" value="UniProtKB-SubCell"/>
</dbReference>
<feature type="compositionally biased region" description="Low complexity" evidence="11">
    <location>
        <begin position="228"/>
        <end position="249"/>
    </location>
</feature>
<evidence type="ECO:0000256" key="9">
    <source>
        <dbReference type="PIRSR" id="PIRSR001569-1"/>
    </source>
</evidence>
<feature type="domain" description="WW" evidence="13">
    <location>
        <begin position="419"/>
        <end position="452"/>
    </location>
</feature>
<evidence type="ECO:0000256" key="3">
    <source>
        <dbReference type="ARBA" id="ARBA00004906"/>
    </source>
</evidence>
<keyword evidence="7 8" id="KW-0833">Ubl conjugation pathway</keyword>
<comment type="caution">
    <text evidence="15">The sequence shown here is derived from an EMBL/GenBank/DDBJ whole genome shotgun (WGS) entry which is preliminary data.</text>
</comment>
<evidence type="ECO:0000256" key="5">
    <source>
        <dbReference type="ARBA" id="ARBA00022679"/>
    </source>
</evidence>
<dbReference type="PROSITE" id="PS01159">
    <property type="entry name" value="WW_DOMAIN_1"/>
    <property type="match status" value="3"/>
</dbReference>
<dbReference type="EC" id="2.3.2.26" evidence="8"/>
<evidence type="ECO:0000256" key="1">
    <source>
        <dbReference type="ARBA" id="ARBA00000885"/>
    </source>
</evidence>
<dbReference type="Pfam" id="PF00168">
    <property type="entry name" value="C2"/>
    <property type="match status" value="1"/>
</dbReference>
<dbReference type="InterPro" id="IPR024928">
    <property type="entry name" value="E3_ub_ligase_SMURF1"/>
</dbReference>
<dbReference type="Gene3D" id="3.30.2160.10">
    <property type="entry name" value="Hect, E3 ligase catalytic domain"/>
    <property type="match status" value="1"/>
</dbReference>
<dbReference type="SMART" id="SM00456">
    <property type="entry name" value="WW"/>
    <property type="match status" value="3"/>
</dbReference>
<dbReference type="FunFam" id="3.30.2410.10:FF:000001">
    <property type="entry name" value="E3 ubiquitin-protein ligase NEDD4-like"/>
    <property type="match status" value="1"/>
</dbReference>
<reference evidence="15 16" key="1">
    <citation type="submission" date="2018-11" db="EMBL/GenBank/DDBJ databases">
        <title>Genome assembly of Steccherinum ochraceum LE-BIN_3174, the white-rot fungus of the Steccherinaceae family (The Residual Polyporoid clade, Polyporales, Basidiomycota).</title>
        <authorList>
            <person name="Fedorova T.V."/>
            <person name="Glazunova O.A."/>
            <person name="Landesman E.O."/>
            <person name="Moiseenko K.V."/>
            <person name="Psurtseva N.V."/>
            <person name="Savinova O.S."/>
            <person name="Shakhova N.V."/>
            <person name="Tyazhelova T.V."/>
            <person name="Vasina D.V."/>
        </authorList>
    </citation>
    <scope>NUCLEOTIDE SEQUENCE [LARGE SCALE GENOMIC DNA]</scope>
    <source>
        <strain evidence="15 16">LE-BIN_3174</strain>
    </source>
</reference>
<dbReference type="CDD" id="cd08382">
    <property type="entry name" value="C2_Smurf-like"/>
    <property type="match status" value="1"/>
</dbReference>
<dbReference type="GO" id="GO:0006886">
    <property type="term" value="P:intracellular protein transport"/>
    <property type="evidence" value="ECO:0007669"/>
    <property type="project" value="UniProtKB-ARBA"/>
</dbReference>
<comment type="catalytic activity">
    <reaction evidence="1 8">
        <text>S-ubiquitinyl-[E2 ubiquitin-conjugating enzyme]-L-cysteine + [acceptor protein]-L-lysine = [E2 ubiquitin-conjugating enzyme]-L-cysteine + N(6)-ubiquitinyl-[acceptor protein]-L-lysine.</text>
        <dbReference type="EC" id="2.3.2.26"/>
    </reaction>
</comment>
<dbReference type="SUPFAM" id="SSF56204">
    <property type="entry name" value="Hect, E3 ligase catalytic domain"/>
    <property type="match status" value="1"/>
</dbReference>
<keyword evidence="5 8" id="KW-0808">Transferase</keyword>
<name>A0A4R0R5A9_9APHY</name>
<evidence type="ECO:0000256" key="2">
    <source>
        <dbReference type="ARBA" id="ARBA00004496"/>
    </source>
</evidence>
<evidence type="ECO:0000259" key="12">
    <source>
        <dbReference type="PROSITE" id="PS50004"/>
    </source>
</evidence>
<feature type="domain" description="HECT" evidence="14">
    <location>
        <begin position="508"/>
        <end position="841"/>
    </location>
</feature>
<feature type="region of interest" description="Disordered" evidence="11">
    <location>
        <begin position="285"/>
        <end position="312"/>
    </location>
</feature>
<dbReference type="InterPro" id="IPR000008">
    <property type="entry name" value="C2_dom"/>
</dbReference>
<dbReference type="SMART" id="SM00119">
    <property type="entry name" value="HECTc"/>
    <property type="match status" value="1"/>
</dbReference>
<dbReference type="FunFam" id="3.30.2160.10:FF:000001">
    <property type="entry name" value="E3 ubiquitin-protein ligase NEDD4-like"/>
    <property type="match status" value="1"/>
</dbReference>
<dbReference type="InterPro" id="IPR050409">
    <property type="entry name" value="E3_ubiq-protein_ligase"/>
</dbReference>
<organism evidence="15 16">
    <name type="scientific">Steccherinum ochraceum</name>
    <dbReference type="NCBI Taxonomy" id="92696"/>
    <lineage>
        <taxon>Eukaryota</taxon>
        <taxon>Fungi</taxon>
        <taxon>Dikarya</taxon>
        <taxon>Basidiomycota</taxon>
        <taxon>Agaricomycotina</taxon>
        <taxon>Agaricomycetes</taxon>
        <taxon>Polyporales</taxon>
        <taxon>Steccherinaceae</taxon>
        <taxon>Steccherinum</taxon>
    </lineage>
</organism>
<dbReference type="GO" id="GO:0061630">
    <property type="term" value="F:ubiquitin protein ligase activity"/>
    <property type="evidence" value="ECO:0007669"/>
    <property type="project" value="UniProtKB-EC"/>
</dbReference>